<keyword evidence="2" id="KW-0805">Transcription regulation</keyword>
<dbReference type="InterPro" id="IPR036388">
    <property type="entry name" value="WH-like_DNA-bd_sf"/>
</dbReference>
<evidence type="ECO:0000256" key="4">
    <source>
        <dbReference type="ARBA" id="ARBA00023163"/>
    </source>
</evidence>
<reference evidence="6 7" key="1">
    <citation type="submission" date="2023-11" db="EMBL/GenBank/DDBJ databases">
        <authorList>
            <person name="Xu M."/>
            <person name="Jiang T."/>
        </authorList>
    </citation>
    <scope>NUCLEOTIDE SEQUENCE [LARGE SCALE GENOMIC DNA]</scope>
    <source>
        <strain evidence="6 7">SD</strain>
    </source>
</reference>
<dbReference type="Gene3D" id="3.40.190.290">
    <property type="match status" value="1"/>
</dbReference>
<dbReference type="RefSeq" id="WP_319954494.1">
    <property type="nucleotide sequence ID" value="NZ_JAXAVX010000005.1"/>
</dbReference>
<dbReference type="CDD" id="cd05466">
    <property type="entry name" value="PBP2_LTTR_substrate"/>
    <property type="match status" value="1"/>
</dbReference>
<comment type="similarity">
    <text evidence="1">Belongs to the LysR transcriptional regulatory family.</text>
</comment>
<dbReference type="SUPFAM" id="SSF53850">
    <property type="entry name" value="Periplasmic binding protein-like II"/>
    <property type="match status" value="1"/>
</dbReference>
<dbReference type="PANTHER" id="PTHR30419">
    <property type="entry name" value="HTH-TYPE TRANSCRIPTIONAL REGULATOR YBHD"/>
    <property type="match status" value="1"/>
</dbReference>
<comment type="caution">
    <text evidence="6">The sequence shown here is derived from an EMBL/GenBank/DDBJ whole genome shotgun (WGS) entry which is preliminary data.</text>
</comment>
<dbReference type="EMBL" id="JAXAVX010000005">
    <property type="protein sequence ID" value="MDX8152340.1"/>
    <property type="molecule type" value="Genomic_DNA"/>
</dbReference>
<keyword evidence="7" id="KW-1185">Reference proteome</keyword>
<dbReference type="PRINTS" id="PR00039">
    <property type="entry name" value="HTHLYSR"/>
</dbReference>
<gene>
    <name evidence="6" type="ORF">SK069_12090</name>
</gene>
<dbReference type="InterPro" id="IPR005119">
    <property type="entry name" value="LysR_subst-bd"/>
</dbReference>
<dbReference type="InterPro" id="IPR050950">
    <property type="entry name" value="HTH-type_LysR_regulators"/>
</dbReference>
<dbReference type="InterPro" id="IPR036390">
    <property type="entry name" value="WH_DNA-bd_sf"/>
</dbReference>
<sequence>MNVRHLEFFVAVAREGHFGRAAAACHVSQPALSMALRRLEAELGTRLVERGTGGTVGLTDAGAALVDRARLVVRGVEDVRSAASALQGRLTATLRLGTVPTAVTAVARLTAPLLREHPGVRVRIHTAPTDVLSAQVLRRELDAALLYGDRPRGGLAYRPLYRERLLFAEAADAPPDPLGETTIDWRAVAEHELCLLVPEMQHRAIVDDALEQAGAVVRPRVETDSFASLLEFVRQGWPTIIGHPWLLAPHGPGALRAREIVGPSLAPTIALATPASGQATPVVRALLTSLAGRDADDLDPSP</sequence>
<evidence type="ECO:0000256" key="1">
    <source>
        <dbReference type="ARBA" id="ARBA00009437"/>
    </source>
</evidence>
<evidence type="ECO:0000256" key="3">
    <source>
        <dbReference type="ARBA" id="ARBA00023125"/>
    </source>
</evidence>
<name>A0ABU4VLK2_9ACTN</name>
<proteinExistence type="inferred from homology"/>
<feature type="domain" description="HTH lysR-type" evidence="5">
    <location>
        <begin position="1"/>
        <end position="59"/>
    </location>
</feature>
<accession>A0ABU4VLK2</accession>
<dbReference type="Pfam" id="PF00126">
    <property type="entry name" value="HTH_1"/>
    <property type="match status" value="1"/>
</dbReference>
<dbReference type="Gene3D" id="1.10.10.10">
    <property type="entry name" value="Winged helix-like DNA-binding domain superfamily/Winged helix DNA-binding domain"/>
    <property type="match status" value="1"/>
</dbReference>
<organism evidence="6 7">
    <name type="scientific">Patulibacter brassicae</name>
    <dbReference type="NCBI Taxonomy" id="1705717"/>
    <lineage>
        <taxon>Bacteria</taxon>
        <taxon>Bacillati</taxon>
        <taxon>Actinomycetota</taxon>
        <taxon>Thermoleophilia</taxon>
        <taxon>Solirubrobacterales</taxon>
        <taxon>Patulibacteraceae</taxon>
        <taxon>Patulibacter</taxon>
    </lineage>
</organism>
<dbReference type="PROSITE" id="PS50931">
    <property type="entry name" value="HTH_LYSR"/>
    <property type="match status" value="1"/>
</dbReference>
<evidence type="ECO:0000313" key="7">
    <source>
        <dbReference type="Proteomes" id="UP001277761"/>
    </source>
</evidence>
<evidence type="ECO:0000313" key="6">
    <source>
        <dbReference type="EMBL" id="MDX8152340.1"/>
    </source>
</evidence>
<keyword evidence="3" id="KW-0238">DNA-binding</keyword>
<evidence type="ECO:0000256" key="2">
    <source>
        <dbReference type="ARBA" id="ARBA00023015"/>
    </source>
</evidence>
<dbReference type="Pfam" id="PF03466">
    <property type="entry name" value="LysR_substrate"/>
    <property type="match status" value="1"/>
</dbReference>
<dbReference type="PANTHER" id="PTHR30419:SF31">
    <property type="entry name" value="BLR3139 PROTEIN"/>
    <property type="match status" value="1"/>
</dbReference>
<evidence type="ECO:0000259" key="5">
    <source>
        <dbReference type="PROSITE" id="PS50931"/>
    </source>
</evidence>
<protein>
    <submittedName>
        <fullName evidence="6">LysR family transcriptional regulator</fullName>
    </submittedName>
</protein>
<dbReference type="SUPFAM" id="SSF46785">
    <property type="entry name" value="Winged helix' DNA-binding domain"/>
    <property type="match status" value="1"/>
</dbReference>
<dbReference type="Proteomes" id="UP001277761">
    <property type="component" value="Unassembled WGS sequence"/>
</dbReference>
<dbReference type="InterPro" id="IPR000847">
    <property type="entry name" value="LysR_HTH_N"/>
</dbReference>
<keyword evidence="4" id="KW-0804">Transcription</keyword>